<protein>
    <submittedName>
        <fullName evidence="1">Uncharacterized protein</fullName>
    </submittedName>
</protein>
<comment type="caution">
    <text evidence="1">The sequence shown here is derived from an EMBL/GenBank/DDBJ whole genome shotgun (WGS) entry which is preliminary data.</text>
</comment>
<proteinExistence type="predicted"/>
<feature type="non-terminal residue" evidence="1">
    <location>
        <position position="1"/>
    </location>
</feature>
<accession>A0A1B6NUV6</accession>
<dbReference type="EMBL" id="AYSL01000961">
    <property type="protein sequence ID" value="KTF06742.1"/>
    <property type="molecule type" value="Genomic_DNA"/>
</dbReference>
<sequence>SEELIAWVDVHIGASENPNEALVNLSLDGPDACLKRPIYDFPPRPLGMV</sequence>
<dbReference type="AlphaFoldDB" id="A0A1B6NUV6"/>
<reference evidence="1" key="1">
    <citation type="submission" date="2013-11" db="EMBL/GenBank/DDBJ databases">
        <title>Microbial diversity, functional groups and degradation webs in Northern and Southern Mediterranean and Red Sea marine crude oil polluted sites.</title>
        <authorList>
            <person name="Daffonchio D."/>
            <person name="Mapelli F."/>
            <person name="Ferrer M."/>
            <person name="Richter M."/>
            <person name="Cherif A."/>
            <person name="Malkawi H.I."/>
            <person name="Yakimov M.M."/>
            <person name="Abdel-Fattah Y.R."/>
            <person name="Blaghen M."/>
            <person name="Golyshin P.N."/>
            <person name="Kalogerakis N."/>
            <person name="Boon N."/>
            <person name="Magagnini M."/>
            <person name="Fava F."/>
        </authorList>
    </citation>
    <scope>NUCLEOTIDE SEQUENCE</scope>
</reference>
<organism evidence="1">
    <name type="scientific">marine sediment metagenome</name>
    <dbReference type="NCBI Taxonomy" id="412755"/>
    <lineage>
        <taxon>unclassified sequences</taxon>
        <taxon>metagenomes</taxon>
        <taxon>ecological metagenomes</taxon>
    </lineage>
</organism>
<name>A0A1B6NUV6_9ZZZZ</name>
<gene>
    <name evidence="1" type="ORF">MGSAQ_001761</name>
</gene>
<evidence type="ECO:0000313" key="1">
    <source>
        <dbReference type="EMBL" id="KTF06742.1"/>
    </source>
</evidence>